<evidence type="ECO:0000313" key="3">
    <source>
        <dbReference type="Proteomes" id="UP000325516"/>
    </source>
</evidence>
<dbReference type="PANTHER" id="PTHR37292">
    <property type="entry name" value="VNG6097C"/>
    <property type="match status" value="1"/>
</dbReference>
<protein>
    <submittedName>
        <fullName evidence="2">DUF262 domain-containing protein</fullName>
    </submittedName>
</protein>
<evidence type="ECO:0000259" key="1">
    <source>
        <dbReference type="Pfam" id="PF03235"/>
    </source>
</evidence>
<dbReference type="PANTHER" id="PTHR37292:SF2">
    <property type="entry name" value="DUF262 DOMAIN-CONTAINING PROTEIN"/>
    <property type="match status" value="1"/>
</dbReference>
<evidence type="ECO:0000313" key="2">
    <source>
        <dbReference type="EMBL" id="QEW03755.1"/>
    </source>
</evidence>
<reference evidence="3" key="1">
    <citation type="submission" date="2019-09" db="EMBL/GenBank/DDBJ databases">
        <title>Mumia zhuanghuii sp. nov. isolated from the intestinal contents of plateau pika (Ochotona curzoniae) in the Qinghai-Tibet plateau of China.</title>
        <authorList>
            <person name="Tian Z."/>
        </authorList>
    </citation>
    <scope>NUCLEOTIDE SEQUENCE [LARGE SCALE GENOMIC DNA]</scope>
    <source>
        <strain evidence="3">L-031</strain>
    </source>
</reference>
<dbReference type="EMBL" id="CP044232">
    <property type="protein sequence ID" value="QEW03755.1"/>
    <property type="molecule type" value="Genomic_DNA"/>
</dbReference>
<dbReference type="Proteomes" id="UP000325516">
    <property type="component" value="Chromosome"/>
</dbReference>
<accession>A0A5J6L5U4</accession>
<proteinExistence type="predicted"/>
<dbReference type="InterPro" id="IPR004919">
    <property type="entry name" value="GmrSD_N"/>
</dbReference>
<sequence length="716" mass="80516">MTDIFKTIEWTVNSLIGGVEDGTIQLPDLQRPFVWPAAKVRDLFDSMYRGYPVGELMFWDVPAEGETRAIGKNTQLGASHQIVDGQQRLTSLYAAIKGQSVRDENYRDRPIKIGFNPFTEKFEVFNRAIERSPQWVDDIATVYASPLKARKAFMRRYSESGVELTDDEEERIEEVFIRLDNLRNYQFEIVHIQKEVTKATVADIFVRINSEGVSLKAYDYILTWLSVFWPEGRDEIEEFARNSRVSPETASHIAGRKITWTAHNPFVSVQTGHLVRAIVAVGQNRAKLTDAYAALQAKDRATGSVDPAKQSAELDKLKSALPTVTNPLHWQEFIHSIKIAGFTDRRGITSTTNLISTYILFLLGRTRFDVKLDKLRPLIARWLFMSQLSSRYTGSGETQLQKDLDRLAGVGVKDAGGFVRALDEVIATELTADFWTYRIPDSLVTSSQALSPSYQCYLAALNILDAELFMIRMKVSQWMNPAMPAIKGMEAHHLFPRKYQETVLGTTDLKRVNQAANFAPTDWDTNIFISDRPPAEYWDALVKQRAQGDHEWLDKQRYWHALPDRWEQLPYEEFLAERRKLIAGVVRDGFNKIGAGAVARVPIPDGRVEVEVEVEVGESALLDEWTVAALIDAGVLRAGDNLDPVDGAPVDAAVTDDATLLLIDGEGRTEEFDSLDAAARHLGFDNIAGLDFWVLDADPDTPLSELVSRSLEKAAS</sequence>
<name>A0A5J6L5U4_9MICO</name>
<keyword evidence="3" id="KW-1185">Reference proteome</keyword>
<dbReference type="KEGG" id="mlz:F6J85_12085"/>
<dbReference type="RefSeq" id="WP_150925305.1">
    <property type="nucleotide sequence ID" value="NZ_CP044232.1"/>
</dbReference>
<dbReference type="AlphaFoldDB" id="A0A5J6L5U4"/>
<feature type="domain" description="GmrSD restriction endonucleases N-terminal" evidence="1">
    <location>
        <begin position="14"/>
        <end position="225"/>
    </location>
</feature>
<dbReference type="Pfam" id="PF03235">
    <property type="entry name" value="GmrSD_N"/>
    <property type="match status" value="1"/>
</dbReference>
<organism evidence="2 3">
    <name type="scientific">Microbacterium lushaniae</name>
    <dbReference type="NCBI Taxonomy" id="2614639"/>
    <lineage>
        <taxon>Bacteria</taxon>
        <taxon>Bacillati</taxon>
        <taxon>Actinomycetota</taxon>
        <taxon>Actinomycetes</taxon>
        <taxon>Micrococcales</taxon>
        <taxon>Microbacteriaceae</taxon>
        <taxon>Microbacterium</taxon>
    </lineage>
</organism>
<gene>
    <name evidence="2" type="ORF">F6J85_12085</name>
</gene>